<dbReference type="Proteomes" id="UP000325081">
    <property type="component" value="Unassembled WGS sequence"/>
</dbReference>
<organism evidence="2 3">
    <name type="scientific">Striga asiatica</name>
    <name type="common">Asiatic witchweed</name>
    <name type="synonym">Buchnera asiatica</name>
    <dbReference type="NCBI Taxonomy" id="4170"/>
    <lineage>
        <taxon>Eukaryota</taxon>
        <taxon>Viridiplantae</taxon>
        <taxon>Streptophyta</taxon>
        <taxon>Embryophyta</taxon>
        <taxon>Tracheophyta</taxon>
        <taxon>Spermatophyta</taxon>
        <taxon>Magnoliopsida</taxon>
        <taxon>eudicotyledons</taxon>
        <taxon>Gunneridae</taxon>
        <taxon>Pentapetalae</taxon>
        <taxon>asterids</taxon>
        <taxon>lamiids</taxon>
        <taxon>Lamiales</taxon>
        <taxon>Orobanchaceae</taxon>
        <taxon>Buchnereae</taxon>
        <taxon>Striga</taxon>
    </lineage>
</organism>
<protein>
    <submittedName>
        <fullName evidence="2">Endo-alpha-sialidase</fullName>
    </submittedName>
</protein>
<sequence>MWWIQGILFREEENNKKMLGVSLRDEVVFSGGKALLLRGTRSSSSAGQLVFSGGTRSSSPAGQLVFSDGTRSSSPADLRGMVGFERRRLALAFTSIGRCGAVNGVGLRRRSVELPVAVRL</sequence>
<feature type="region of interest" description="Disordered" evidence="1">
    <location>
        <begin position="48"/>
        <end position="74"/>
    </location>
</feature>
<reference evidence="3" key="1">
    <citation type="journal article" date="2019" name="Curr. Biol.">
        <title>Genome Sequence of Striga asiatica Provides Insight into the Evolution of Plant Parasitism.</title>
        <authorList>
            <person name="Yoshida S."/>
            <person name="Kim S."/>
            <person name="Wafula E.K."/>
            <person name="Tanskanen J."/>
            <person name="Kim Y.M."/>
            <person name="Honaas L."/>
            <person name="Yang Z."/>
            <person name="Spallek T."/>
            <person name="Conn C.E."/>
            <person name="Ichihashi Y."/>
            <person name="Cheong K."/>
            <person name="Cui S."/>
            <person name="Der J.P."/>
            <person name="Gundlach H."/>
            <person name="Jiao Y."/>
            <person name="Hori C."/>
            <person name="Ishida J.K."/>
            <person name="Kasahara H."/>
            <person name="Kiba T."/>
            <person name="Kim M.S."/>
            <person name="Koo N."/>
            <person name="Laohavisit A."/>
            <person name="Lee Y.H."/>
            <person name="Lumba S."/>
            <person name="McCourt P."/>
            <person name="Mortimer J.C."/>
            <person name="Mutuku J.M."/>
            <person name="Nomura T."/>
            <person name="Sasaki-Sekimoto Y."/>
            <person name="Seto Y."/>
            <person name="Wang Y."/>
            <person name="Wakatake T."/>
            <person name="Sakakibara H."/>
            <person name="Demura T."/>
            <person name="Yamaguchi S."/>
            <person name="Yoneyama K."/>
            <person name="Manabe R.I."/>
            <person name="Nelson D.C."/>
            <person name="Schulman A.H."/>
            <person name="Timko M.P."/>
            <person name="dePamphilis C.W."/>
            <person name="Choi D."/>
            <person name="Shirasu K."/>
        </authorList>
    </citation>
    <scope>NUCLEOTIDE SEQUENCE [LARGE SCALE GENOMIC DNA]</scope>
    <source>
        <strain evidence="3">cv. UVA1</strain>
    </source>
</reference>
<gene>
    <name evidence="2" type="ORF">STAS_17834</name>
</gene>
<evidence type="ECO:0000313" key="2">
    <source>
        <dbReference type="EMBL" id="GER41120.1"/>
    </source>
</evidence>
<keyword evidence="3" id="KW-1185">Reference proteome</keyword>
<dbReference type="AlphaFoldDB" id="A0A5A7Q7D9"/>
<accession>A0A5A7Q7D9</accession>
<evidence type="ECO:0000313" key="3">
    <source>
        <dbReference type="Proteomes" id="UP000325081"/>
    </source>
</evidence>
<name>A0A5A7Q7D9_STRAF</name>
<dbReference type="EMBL" id="BKCP01006071">
    <property type="protein sequence ID" value="GER41120.1"/>
    <property type="molecule type" value="Genomic_DNA"/>
</dbReference>
<proteinExistence type="predicted"/>
<evidence type="ECO:0000256" key="1">
    <source>
        <dbReference type="SAM" id="MobiDB-lite"/>
    </source>
</evidence>
<comment type="caution">
    <text evidence="2">The sequence shown here is derived from an EMBL/GenBank/DDBJ whole genome shotgun (WGS) entry which is preliminary data.</text>
</comment>